<proteinExistence type="predicted"/>
<dbReference type="RefSeq" id="WP_019747331.1">
    <property type="nucleotide sequence ID" value="NZ_CP176579.1"/>
</dbReference>
<dbReference type="Proteomes" id="UP000627573">
    <property type="component" value="Unassembled WGS sequence"/>
</dbReference>
<sequence length="135" mass="15077">MSHPFFSQEWCDAAKAAANTNEEMYKGFKDPSSFTNRMAFGTLDRSDLVTHVEWKAGQIVSWTPAQFDESDLWVIIDAALPTWRECADGVSEGKKLLMAGQLKLVKGPITAAIENANAFNSFLRSWGQVDTDWNV</sequence>
<accession>A0A8I0ZPX9</accession>
<dbReference type="SUPFAM" id="SSF55718">
    <property type="entry name" value="SCP-like"/>
    <property type="match status" value="1"/>
</dbReference>
<organism evidence="1 2">
    <name type="scientific">Rhodococcus erythropolis</name>
    <name type="common">Arthrobacter picolinophilus</name>
    <dbReference type="NCBI Taxonomy" id="1833"/>
    <lineage>
        <taxon>Bacteria</taxon>
        <taxon>Bacillati</taxon>
        <taxon>Actinomycetota</taxon>
        <taxon>Actinomycetes</taxon>
        <taxon>Mycobacteriales</taxon>
        <taxon>Nocardiaceae</taxon>
        <taxon>Rhodococcus</taxon>
        <taxon>Rhodococcus erythropolis group</taxon>
    </lineage>
</organism>
<keyword evidence="2" id="KW-1185">Reference proteome</keyword>
<dbReference type="InterPro" id="IPR036527">
    <property type="entry name" value="SCP2_sterol-bd_dom_sf"/>
</dbReference>
<evidence type="ECO:0000313" key="2">
    <source>
        <dbReference type="Proteomes" id="UP000627573"/>
    </source>
</evidence>
<dbReference type="AlphaFoldDB" id="A0A8I0ZPX9"/>
<comment type="caution">
    <text evidence="1">The sequence shown here is derived from an EMBL/GenBank/DDBJ whole genome shotgun (WGS) entry which is preliminary data.</text>
</comment>
<protein>
    <recommendedName>
        <fullName evidence="3">SCP2 domain-containing protein</fullName>
    </recommendedName>
</protein>
<evidence type="ECO:0008006" key="3">
    <source>
        <dbReference type="Google" id="ProtNLM"/>
    </source>
</evidence>
<evidence type="ECO:0000313" key="1">
    <source>
        <dbReference type="EMBL" id="MBH5143455.1"/>
    </source>
</evidence>
<name>A0A8I0ZPX9_RHOER</name>
<dbReference type="Gene3D" id="3.30.1050.10">
    <property type="entry name" value="SCP2 sterol-binding domain"/>
    <property type="match status" value="1"/>
</dbReference>
<dbReference type="EMBL" id="JAECSB010000037">
    <property type="protein sequence ID" value="MBH5143455.1"/>
    <property type="molecule type" value="Genomic_DNA"/>
</dbReference>
<gene>
    <name evidence="1" type="ORF">I3517_12575</name>
</gene>
<reference evidence="1 2" key="1">
    <citation type="submission" date="2020-12" db="EMBL/GenBank/DDBJ databases">
        <title>Draft genome sequence of furan degrading bacterial strain FUR100.</title>
        <authorList>
            <person name="Woiski C."/>
        </authorList>
    </citation>
    <scope>NUCLEOTIDE SEQUENCE [LARGE SCALE GENOMIC DNA]</scope>
    <source>
        <strain evidence="1 2">FUR100</strain>
    </source>
</reference>